<evidence type="ECO:0008006" key="3">
    <source>
        <dbReference type="Google" id="ProtNLM"/>
    </source>
</evidence>
<keyword evidence="2" id="KW-1185">Reference proteome</keyword>
<accession>A0ABR1J899</accession>
<reference evidence="1 2" key="1">
    <citation type="submission" date="2024-01" db="EMBL/GenBank/DDBJ databases">
        <title>A draft genome for the cacao thread blight pathogen Marasmiellus scandens.</title>
        <authorList>
            <person name="Baruah I.K."/>
            <person name="Leung J."/>
            <person name="Bukari Y."/>
            <person name="Amoako-Attah I."/>
            <person name="Meinhardt L.W."/>
            <person name="Bailey B.A."/>
            <person name="Cohen S.P."/>
        </authorList>
    </citation>
    <scope>NUCLEOTIDE SEQUENCE [LARGE SCALE GENOMIC DNA]</scope>
    <source>
        <strain evidence="1 2">GH-19</strain>
    </source>
</reference>
<comment type="caution">
    <text evidence="1">The sequence shown here is derived from an EMBL/GenBank/DDBJ whole genome shotgun (WGS) entry which is preliminary data.</text>
</comment>
<evidence type="ECO:0000313" key="1">
    <source>
        <dbReference type="EMBL" id="KAK7451272.1"/>
    </source>
</evidence>
<dbReference type="Proteomes" id="UP001498398">
    <property type="component" value="Unassembled WGS sequence"/>
</dbReference>
<organism evidence="1 2">
    <name type="scientific">Marasmiellus scandens</name>
    <dbReference type="NCBI Taxonomy" id="2682957"/>
    <lineage>
        <taxon>Eukaryota</taxon>
        <taxon>Fungi</taxon>
        <taxon>Dikarya</taxon>
        <taxon>Basidiomycota</taxon>
        <taxon>Agaricomycotina</taxon>
        <taxon>Agaricomycetes</taxon>
        <taxon>Agaricomycetidae</taxon>
        <taxon>Agaricales</taxon>
        <taxon>Marasmiineae</taxon>
        <taxon>Omphalotaceae</taxon>
        <taxon>Marasmiellus</taxon>
    </lineage>
</organism>
<evidence type="ECO:0000313" key="2">
    <source>
        <dbReference type="Proteomes" id="UP001498398"/>
    </source>
</evidence>
<protein>
    <recommendedName>
        <fullName evidence="3">F-box domain-containing protein</fullName>
    </recommendedName>
</protein>
<dbReference type="Gene3D" id="1.20.1280.50">
    <property type="match status" value="1"/>
</dbReference>
<proteinExistence type="predicted"/>
<sequence>MPRASSQSAAQNYTANLPPEILQHIFSFFCAIFQPLKFSSFPKQSSSILAADDFDSVPPLTLSHVCFLWRSILLSDTILWSRFEFRARLENIASDKIDSLLSLCNLVLSRSGQQPLDLVVEFTDPIFVDETAELPWEMYDKCHRLLPVYKALFQHAHRWRNVCLFLRRDMFSLSQYHRNPVWPETFPILESLAVHIIGEKDDFNFSVHPRMKILSAPHLHSITHTGLGVEILSEPRTPEISPLGSLRRFSFSDHLMTGNVSLASPITSLTIRRVHSSVYHGQPPVRCLAKSLSILSEKPSALDRNDGWHNLTSIISSLTLPNITSLHIEKLFSSELGWSRTDELAARSMFQGELVSLLNRSSAASITHFTMINIRAESEKLVHIISLLHSLSHLALGDAVYDQCLDIYRDDPEEDLPASILSPSLFRLLSCTGTDPTIHVPNLIELHVGFRSFDAKLFRAFLDTIETRRSGFLAVGAYSRLCLVQLKFMGKQGSMDVVITERIDKLHKMGTLLELNWAKTTEEWRLGLGRWQIENAT</sequence>
<name>A0ABR1J899_9AGAR</name>
<dbReference type="EMBL" id="JBANRG010000031">
    <property type="protein sequence ID" value="KAK7451272.1"/>
    <property type="molecule type" value="Genomic_DNA"/>
</dbReference>
<gene>
    <name evidence="1" type="ORF">VKT23_012612</name>
</gene>